<dbReference type="SUPFAM" id="SSF51695">
    <property type="entry name" value="PLC-like phosphodiesterases"/>
    <property type="match status" value="1"/>
</dbReference>
<organism evidence="4 5">
    <name type="scientific">Colletotrichum plurivorum</name>
    <dbReference type="NCBI Taxonomy" id="2175906"/>
    <lineage>
        <taxon>Eukaryota</taxon>
        <taxon>Fungi</taxon>
        <taxon>Dikarya</taxon>
        <taxon>Ascomycota</taxon>
        <taxon>Pezizomycotina</taxon>
        <taxon>Sordariomycetes</taxon>
        <taxon>Hypocreomycetidae</taxon>
        <taxon>Glomerellales</taxon>
        <taxon>Glomerellaceae</taxon>
        <taxon>Colletotrichum</taxon>
        <taxon>Colletotrichum orchidearum species complex</taxon>
    </lineage>
</organism>
<feature type="transmembrane region" description="Helical" evidence="3">
    <location>
        <begin position="365"/>
        <end position="387"/>
    </location>
</feature>
<evidence type="ECO:0000256" key="3">
    <source>
        <dbReference type="SAM" id="Phobius"/>
    </source>
</evidence>
<dbReference type="Proteomes" id="UP000654918">
    <property type="component" value="Unassembled WGS sequence"/>
</dbReference>
<evidence type="ECO:0000256" key="1">
    <source>
        <dbReference type="ARBA" id="ARBA00008858"/>
    </source>
</evidence>
<evidence type="ECO:0000256" key="2">
    <source>
        <dbReference type="ARBA" id="ARBA00014286"/>
    </source>
</evidence>
<keyword evidence="5" id="KW-1185">Reference proteome</keyword>
<reference evidence="4" key="1">
    <citation type="journal article" date="2020" name="Phytopathology">
        <title>Genome Sequence Resources of Colletotrichum truncatum, C. plurivorum, C. musicola, and C. sojae: Four Species Pathogenic to Soybean (Glycine max).</title>
        <authorList>
            <person name="Rogerio F."/>
            <person name="Boufleur T.R."/>
            <person name="Ciampi-Guillardi M."/>
            <person name="Sukno S.A."/>
            <person name="Thon M.R."/>
            <person name="Massola Junior N.S."/>
            <person name="Baroncelli R."/>
        </authorList>
    </citation>
    <scope>NUCLEOTIDE SEQUENCE</scope>
    <source>
        <strain evidence="4">LFN00145</strain>
    </source>
</reference>
<keyword evidence="3" id="KW-0812">Transmembrane</keyword>
<dbReference type="InterPro" id="IPR051236">
    <property type="entry name" value="HAT_RTT109-like"/>
</dbReference>
<evidence type="ECO:0000313" key="4">
    <source>
        <dbReference type="EMBL" id="KAF6836704.1"/>
    </source>
</evidence>
<dbReference type="AlphaFoldDB" id="A0A8H6NKF7"/>
<sequence>MVGATAIGSGILISLLYLLIFVLHPQAARNVAPGRFIAKYPVDADGHPFDGLKRWTEDFSQSVIPIMCHSHNDYWRKYPLYSALAAGCTGIEADVWLNEDGTDLLVGHDRETLSPERSLRKMYIEPLLDILNIMNPPDKWSNFSRTDRAQGVFRSNPNVTIVFLLDVKDDAHKTWPLVMEQLQPLRDKMYLYRYEIIETSPGFMLKQNMWPGPVTVVGTGDLVGKRWANNWPDAARYRYYHDAFLDAPLDRLPEENTIEYHSDGWSASVMWDAEDAYYTSVSFQQTIGSVRTGFSKRQLETLRRQIETARWSKLKTRYWDLPSWPISYRDYVWEVLSREGVGMLNIDDLASAEKRSWTKGYMRDMILMVTSSIFIFLCSVALGWYGYRAMKRQMERLTAAQRQPIMLE</sequence>
<comment type="similarity">
    <text evidence="1">Belongs to the AIM6 family.</text>
</comment>
<gene>
    <name evidence="4" type="ORF">CPLU01_03498</name>
</gene>
<dbReference type="EMBL" id="WIGO01000030">
    <property type="protein sequence ID" value="KAF6836704.1"/>
    <property type="molecule type" value="Genomic_DNA"/>
</dbReference>
<accession>A0A8H6NKF7</accession>
<proteinExistence type="inferred from homology"/>
<dbReference type="GO" id="GO:0006629">
    <property type="term" value="P:lipid metabolic process"/>
    <property type="evidence" value="ECO:0007669"/>
    <property type="project" value="InterPro"/>
</dbReference>
<keyword evidence="3" id="KW-1133">Transmembrane helix</keyword>
<dbReference type="GO" id="GO:0008081">
    <property type="term" value="F:phosphoric diester hydrolase activity"/>
    <property type="evidence" value="ECO:0007669"/>
    <property type="project" value="InterPro"/>
</dbReference>
<comment type="caution">
    <text evidence="4">The sequence shown here is derived from an EMBL/GenBank/DDBJ whole genome shotgun (WGS) entry which is preliminary data.</text>
</comment>
<dbReference type="PANTHER" id="PTHR31571:SF1">
    <property type="entry name" value="ALTERED INHERITANCE OF MITOCHONDRIA PROTEIN 6"/>
    <property type="match status" value="1"/>
</dbReference>
<dbReference type="PANTHER" id="PTHR31571">
    <property type="entry name" value="ALTERED INHERITANCE OF MITOCHONDRIA PROTEIN 6"/>
    <property type="match status" value="1"/>
</dbReference>
<name>A0A8H6NKF7_9PEZI</name>
<keyword evidence="3" id="KW-0472">Membrane</keyword>
<dbReference type="InterPro" id="IPR017946">
    <property type="entry name" value="PLC-like_Pdiesterase_TIM-brl"/>
</dbReference>
<evidence type="ECO:0000313" key="5">
    <source>
        <dbReference type="Proteomes" id="UP000654918"/>
    </source>
</evidence>
<dbReference type="PROSITE" id="PS50007">
    <property type="entry name" value="PIPLC_X_DOMAIN"/>
    <property type="match status" value="1"/>
</dbReference>
<protein>
    <recommendedName>
        <fullName evidence="2">Altered inheritance of mitochondria protein 6</fullName>
    </recommendedName>
</protein>
<feature type="transmembrane region" description="Helical" evidence="3">
    <location>
        <begin position="6"/>
        <end position="23"/>
    </location>
</feature>